<dbReference type="SUPFAM" id="SSF103473">
    <property type="entry name" value="MFS general substrate transporter"/>
    <property type="match status" value="1"/>
</dbReference>
<keyword evidence="6 7" id="KW-0472">Membrane</keyword>
<evidence type="ECO:0000256" key="1">
    <source>
        <dbReference type="ARBA" id="ARBA00004651"/>
    </source>
</evidence>
<feature type="transmembrane region" description="Helical" evidence="7">
    <location>
        <begin position="300"/>
        <end position="320"/>
    </location>
</feature>
<comment type="caution">
    <text evidence="8">The sequence shown here is derived from an EMBL/GenBank/DDBJ whole genome shotgun (WGS) entry which is preliminary data.</text>
</comment>
<evidence type="ECO:0000313" key="8">
    <source>
        <dbReference type="EMBL" id="GAA3894718.1"/>
    </source>
</evidence>
<feature type="transmembrane region" description="Helical" evidence="7">
    <location>
        <begin position="159"/>
        <end position="181"/>
    </location>
</feature>
<feature type="transmembrane region" description="Helical" evidence="7">
    <location>
        <begin position="364"/>
        <end position="385"/>
    </location>
</feature>
<sequence length="396" mass="44188">MFNKLTFSYLNTSLGFWLAGFLIPLVILDLSHSAFLVTVSYAVNIVPYILVTPFAGAFGDLFNRKRIIMFGEACCALVGLIIYLIPFTQGNIAIIIFLGFVISCFAAIHHPIFQTIIPDVFSQERIKVVNSNIGVIDSLVSIIAPAFLGFVLIGFDKKVVSLVVFVCYFISFATFSFIPYVRSHAEARFNFNRIFCSLKEGVLYVLDKKELRNIAILFFAVNFGIRLVLPNLMWIFGSFYHLTDEQIAPYYLIIGIGAIVGAKVAVPIIGKVSDIKIISYCTLFTALFSFLLLLTSNALMVAIVWAFSSFVQSIIVVTFFTYRQKITETFILGRVVSVTRLISYLAIPIATIVSGWFIDHTLSIDIIYLASGFVILLSFIFFVFANSLSQSCVKSD</sequence>
<comment type="subcellular location">
    <subcellularLocation>
        <location evidence="1">Cell membrane</location>
        <topology evidence="1">Multi-pass membrane protein</topology>
    </subcellularLocation>
</comment>
<feature type="transmembrane region" description="Helical" evidence="7">
    <location>
        <begin position="67"/>
        <end position="86"/>
    </location>
</feature>
<accession>A0ABP7L803</accession>
<dbReference type="Pfam" id="PF07690">
    <property type="entry name" value="MFS_1"/>
    <property type="match status" value="1"/>
</dbReference>
<name>A0ABP7L803_9GAMM</name>
<feature type="transmembrane region" description="Helical" evidence="7">
    <location>
        <begin position="34"/>
        <end position="55"/>
    </location>
</feature>
<evidence type="ECO:0000256" key="2">
    <source>
        <dbReference type="ARBA" id="ARBA00022448"/>
    </source>
</evidence>
<dbReference type="PANTHER" id="PTHR43266">
    <property type="entry name" value="MACROLIDE-EFFLUX PROTEIN"/>
    <property type="match status" value="1"/>
</dbReference>
<evidence type="ECO:0000256" key="4">
    <source>
        <dbReference type="ARBA" id="ARBA00022692"/>
    </source>
</evidence>
<keyword evidence="3" id="KW-1003">Cell membrane</keyword>
<dbReference type="Proteomes" id="UP001499994">
    <property type="component" value="Unassembled WGS sequence"/>
</dbReference>
<feature type="transmembrane region" description="Helical" evidence="7">
    <location>
        <begin position="92"/>
        <end position="113"/>
    </location>
</feature>
<evidence type="ECO:0000313" key="9">
    <source>
        <dbReference type="Proteomes" id="UP001499994"/>
    </source>
</evidence>
<organism evidence="8 9">
    <name type="scientific">Gibbsiella dentisursi</name>
    <dbReference type="NCBI Taxonomy" id="796890"/>
    <lineage>
        <taxon>Bacteria</taxon>
        <taxon>Pseudomonadati</taxon>
        <taxon>Pseudomonadota</taxon>
        <taxon>Gammaproteobacteria</taxon>
        <taxon>Enterobacterales</taxon>
        <taxon>Yersiniaceae</taxon>
        <taxon>Gibbsiella</taxon>
    </lineage>
</organism>
<evidence type="ECO:0000256" key="6">
    <source>
        <dbReference type="ARBA" id="ARBA00023136"/>
    </source>
</evidence>
<reference evidence="9" key="1">
    <citation type="journal article" date="2019" name="Int. J. Syst. Evol. Microbiol.">
        <title>The Global Catalogue of Microorganisms (GCM) 10K type strain sequencing project: providing services to taxonomists for standard genome sequencing and annotation.</title>
        <authorList>
            <consortium name="The Broad Institute Genomics Platform"/>
            <consortium name="The Broad Institute Genome Sequencing Center for Infectious Disease"/>
            <person name="Wu L."/>
            <person name="Ma J."/>
        </authorList>
    </citation>
    <scope>NUCLEOTIDE SEQUENCE [LARGE SCALE GENOMIC DNA]</scope>
    <source>
        <strain evidence="9">JCM 17201</strain>
    </source>
</reference>
<keyword evidence="9" id="KW-1185">Reference proteome</keyword>
<dbReference type="InterPro" id="IPR011701">
    <property type="entry name" value="MFS"/>
</dbReference>
<gene>
    <name evidence="8" type="ORF">GCM10022405_20250</name>
</gene>
<dbReference type="CDD" id="cd06173">
    <property type="entry name" value="MFS_MefA_like"/>
    <property type="match status" value="1"/>
</dbReference>
<proteinExistence type="predicted"/>
<feature type="transmembrane region" description="Helical" evidence="7">
    <location>
        <begin position="248"/>
        <end position="270"/>
    </location>
</feature>
<dbReference type="Gene3D" id="1.20.1250.20">
    <property type="entry name" value="MFS general substrate transporter like domains"/>
    <property type="match status" value="1"/>
</dbReference>
<feature type="transmembrane region" description="Helical" evidence="7">
    <location>
        <begin position="214"/>
        <end position="236"/>
    </location>
</feature>
<evidence type="ECO:0000256" key="5">
    <source>
        <dbReference type="ARBA" id="ARBA00022989"/>
    </source>
</evidence>
<dbReference type="InterPro" id="IPR036259">
    <property type="entry name" value="MFS_trans_sf"/>
</dbReference>
<feature type="transmembrane region" description="Helical" evidence="7">
    <location>
        <begin position="277"/>
        <end position="294"/>
    </location>
</feature>
<dbReference type="PANTHER" id="PTHR43266:SF2">
    <property type="entry name" value="MAJOR FACILITATOR SUPERFAMILY (MFS) PROFILE DOMAIN-CONTAINING PROTEIN"/>
    <property type="match status" value="1"/>
</dbReference>
<dbReference type="EMBL" id="BAABDG010000002">
    <property type="protein sequence ID" value="GAA3894718.1"/>
    <property type="molecule type" value="Genomic_DNA"/>
</dbReference>
<dbReference type="RefSeq" id="WP_346080673.1">
    <property type="nucleotide sequence ID" value="NZ_BAABDG010000002.1"/>
</dbReference>
<evidence type="ECO:0000256" key="3">
    <source>
        <dbReference type="ARBA" id="ARBA00022475"/>
    </source>
</evidence>
<feature type="transmembrane region" description="Helical" evidence="7">
    <location>
        <begin position="341"/>
        <end position="358"/>
    </location>
</feature>
<keyword evidence="2" id="KW-0813">Transport</keyword>
<feature type="transmembrane region" description="Helical" evidence="7">
    <location>
        <begin position="134"/>
        <end position="153"/>
    </location>
</feature>
<keyword evidence="4 7" id="KW-0812">Transmembrane</keyword>
<keyword evidence="5 7" id="KW-1133">Transmembrane helix</keyword>
<protein>
    <submittedName>
        <fullName evidence="8">MFS transporter</fullName>
    </submittedName>
</protein>
<evidence type="ECO:0000256" key="7">
    <source>
        <dbReference type="SAM" id="Phobius"/>
    </source>
</evidence>
<feature type="transmembrane region" description="Helical" evidence="7">
    <location>
        <begin position="7"/>
        <end position="28"/>
    </location>
</feature>